<evidence type="ECO:0000313" key="1">
    <source>
        <dbReference type="EMBL" id="AUW45891.1"/>
    </source>
</evidence>
<evidence type="ECO:0000313" key="2">
    <source>
        <dbReference type="Proteomes" id="UP000238523"/>
    </source>
</evidence>
<keyword evidence="1" id="KW-0614">Plasmid</keyword>
<geneLocation type="plasmid" evidence="2">
    <name>prln1</name>
</geneLocation>
<accession>A0A2K9ZCW7</accession>
<protein>
    <submittedName>
        <fullName evidence="1">Uncharacterized protein</fullName>
    </submittedName>
</protein>
<dbReference type="Proteomes" id="UP000238523">
    <property type="component" value="Plasmid pRLN1"/>
</dbReference>
<reference evidence="1 2" key="1">
    <citation type="submission" date="2017-11" db="EMBL/GenBank/DDBJ databases">
        <title>Complete genome of Rhizobium leguminosarum Norway, an ineffective micro-symbiont.</title>
        <authorList>
            <person name="Hoffrichter A."/>
            <person name="Liang J."/>
            <person name="Brachmann A."/>
            <person name="Marin M."/>
        </authorList>
    </citation>
    <scope>NUCLEOTIDE SEQUENCE [LARGE SCALE GENOMIC DNA]</scope>
    <source>
        <strain evidence="1 2">Norway</strain>
        <plasmid evidence="2">Plasmid prln1</plasmid>
    </source>
</reference>
<organism evidence="1 2">
    <name type="scientific">Rhizobium leguminosarum</name>
    <dbReference type="NCBI Taxonomy" id="384"/>
    <lineage>
        <taxon>Bacteria</taxon>
        <taxon>Pseudomonadati</taxon>
        <taxon>Pseudomonadota</taxon>
        <taxon>Alphaproteobacteria</taxon>
        <taxon>Hyphomicrobiales</taxon>
        <taxon>Rhizobiaceae</taxon>
        <taxon>Rhizobium/Agrobacterium group</taxon>
        <taxon>Rhizobium</taxon>
    </lineage>
</organism>
<gene>
    <name evidence="1" type="ORF">CUJ84_pRLN1000430</name>
</gene>
<dbReference type="AlphaFoldDB" id="A0A2K9ZCW7"/>
<name>A0A2K9ZCW7_RHILE</name>
<sequence length="160" mass="18165">MVIQGTEMAKLKIGDVIEIKTVKGLAYAHYAHKHKQYGALLRVFGRLFRSRPDSFTDLVSQQPAFMCFFPLNAAVDQSIVTIVDNVALSSDAKEFPTFRTGIVDPATRKVGAWWLWDGEKEWRIGQLPAELRHLPIRGVWNDTLLIERIESGWTPEIDPT</sequence>
<dbReference type="EMBL" id="CP025013">
    <property type="protein sequence ID" value="AUW45891.1"/>
    <property type="molecule type" value="Genomic_DNA"/>
</dbReference>
<proteinExistence type="predicted"/>